<dbReference type="PANTHER" id="PTHR42945:SF1">
    <property type="entry name" value="HISTIDINE BIOSYNTHESIS BIFUNCTIONAL PROTEIN HIS7"/>
    <property type="match status" value="1"/>
</dbReference>
<dbReference type="Pfam" id="PF01502">
    <property type="entry name" value="PRA-CH"/>
    <property type="match status" value="1"/>
</dbReference>
<feature type="binding site" evidence="11">
    <location>
        <position position="126"/>
    </location>
    <ligand>
        <name>Zn(2+)</name>
        <dbReference type="ChEBI" id="CHEBI:29105"/>
        <note>ligand shared between dimeric partners</note>
    </ligand>
</feature>
<dbReference type="PANTHER" id="PTHR42945">
    <property type="entry name" value="HISTIDINE BIOSYNTHESIS BIFUNCTIONAL PROTEIN"/>
    <property type="match status" value="1"/>
</dbReference>
<gene>
    <name evidence="11 13" type="primary">hisI</name>
    <name evidence="13" type="ORF">AO067_06980</name>
</gene>
<comment type="similarity">
    <text evidence="11">Belongs to the PRA-CH family.</text>
</comment>
<feature type="binding site" evidence="11">
    <location>
        <position position="119"/>
    </location>
    <ligand>
        <name>Zn(2+)</name>
        <dbReference type="ChEBI" id="CHEBI:29105"/>
        <note>ligand shared between dimeric partners</note>
    </ligand>
</feature>
<dbReference type="AlphaFoldDB" id="A0A0W0IHW0"/>
<evidence type="ECO:0000256" key="7">
    <source>
        <dbReference type="ARBA" id="ARBA00022490"/>
    </source>
</evidence>
<comment type="subcellular location">
    <subcellularLocation>
        <location evidence="11">Cytoplasm</location>
    </subcellularLocation>
</comment>
<keyword evidence="8 11" id="KW-0028">Amino-acid biosynthesis</keyword>
<dbReference type="GO" id="GO:0004635">
    <property type="term" value="F:phosphoribosyl-AMP cyclohydrolase activity"/>
    <property type="evidence" value="ECO:0007669"/>
    <property type="project" value="UniProtKB-UniRule"/>
</dbReference>
<feature type="binding site" evidence="11">
    <location>
        <position position="81"/>
    </location>
    <ligand>
        <name>Mg(2+)</name>
        <dbReference type="ChEBI" id="CHEBI:18420"/>
    </ligand>
</feature>
<evidence type="ECO:0000256" key="9">
    <source>
        <dbReference type="ARBA" id="ARBA00022801"/>
    </source>
</evidence>
<evidence type="ECO:0000256" key="3">
    <source>
        <dbReference type="ARBA" id="ARBA00005169"/>
    </source>
</evidence>
<dbReference type="GO" id="GO:0000105">
    <property type="term" value="P:L-histidine biosynthetic process"/>
    <property type="evidence" value="ECO:0007669"/>
    <property type="project" value="UniProtKB-UniRule"/>
</dbReference>
<keyword evidence="10 11" id="KW-0368">Histidine biosynthesis</keyword>
<evidence type="ECO:0000256" key="8">
    <source>
        <dbReference type="ARBA" id="ARBA00022605"/>
    </source>
</evidence>
<dbReference type="GO" id="GO:0004636">
    <property type="term" value="F:phosphoribosyl-ATP diphosphatase activity"/>
    <property type="evidence" value="ECO:0007669"/>
    <property type="project" value="UniProtKB-EC"/>
</dbReference>
<protein>
    <recommendedName>
        <fullName evidence="11">Phosphoribosyl-AMP cyclohydrolase</fullName>
        <shortName evidence="11">PRA-CH</shortName>
        <ecNumber evidence="11">3.5.4.19</ecNumber>
    </recommendedName>
</protein>
<dbReference type="InterPro" id="IPR038019">
    <property type="entry name" value="PRib_AMP_CycHydrolase_sf"/>
</dbReference>
<keyword evidence="11" id="KW-0479">Metal-binding</keyword>
<keyword evidence="14" id="KW-1185">Reference proteome</keyword>
<comment type="caution">
    <text evidence="13">The sequence shown here is derived from an EMBL/GenBank/DDBJ whole genome shotgun (WGS) entry which is preliminary data.</text>
</comment>
<accession>A0A0W0IHW0</accession>
<keyword evidence="11" id="KW-0862">Zinc</keyword>
<evidence type="ECO:0000256" key="1">
    <source>
        <dbReference type="ARBA" id="ARBA00000024"/>
    </source>
</evidence>
<sequence>MKDWLDEIHWNSDGLVPAIAQDHKTGRVLMMAWMNREALSLTASENRAIYWSRSRGKLWRKGEESGHVQKLHELRLDCDADVIILMVEQIGGIACHTGRDDCDADVIILMVEQIGGIACHTGRESCFYRIYDNSGWKTVDPVLKDPDAIYPAGH</sequence>
<comment type="subunit">
    <text evidence="11">Homodimer.</text>
</comment>
<evidence type="ECO:0000313" key="14">
    <source>
        <dbReference type="Proteomes" id="UP000053048"/>
    </source>
</evidence>
<comment type="pathway">
    <text evidence="4">Amino-acid biosynthesis; L-histidine biosynthesis; L-histidine from 5-phospho-alpha-D-ribose 1-diphosphate: step 2/9.</text>
</comment>
<comment type="cofactor">
    <cofactor evidence="11">
        <name>Zn(2+)</name>
        <dbReference type="ChEBI" id="CHEBI:29105"/>
    </cofactor>
    <text evidence="11">Binds 1 zinc ion per subunit.</text>
</comment>
<evidence type="ECO:0000256" key="10">
    <source>
        <dbReference type="ARBA" id="ARBA00023102"/>
    </source>
</evidence>
<feature type="binding site" evidence="11">
    <location>
        <position position="77"/>
    </location>
    <ligand>
        <name>Mg(2+)</name>
        <dbReference type="ChEBI" id="CHEBI:18420"/>
    </ligand>
</feature>
<evidence type="ECO:0000313" key="13">
    <source>
        <dbReference type="EMBL" id="KTB72703.1"/>
    </source>
</evidence>
<dbReference type="InterPro" id="IPR002496">
    <property type="entry name" value="PRib_AMP_CycHydrolase_dom"/>
</dbReference>
<evidence type="ECO:0000256" key="6">
    <source>
        <dbReference type="ARBA" id="ARBA00008299"/>
    </source>
</evidence>
<proteinExistence type="inferred from homology"/>
<feature type="binding site" evidence="11">
    <location>
        <position position="78"/>
    </location>
    <ligand>
        <name>Zn(2+)</name>
        <dbReference type="ChEBI" id="CHEBI:29105"/>
        <note>ligand shared between dimeric partners</note>
    </ligand>
</feature>
<name>A0A0W0IHW0_PSEVI</name>
<reference evidence="13 14" key="1">
    <citation type="submission" date="2015-09" db="EMBL/GenBank/DDBJ databases">
        <title>Genome sequence of ICMP 13104.</title>
        <authorList>
            <person name="Visnovsky S."/>
            <person name="Lu A."/>
            <person name="Panda P."/>
            <person name="Pitman A."/>
        </authorList>
    </citation>
    <scope>NUCLEOTIDE SEQUENCE [LARGE SCALE GENOMIC DNA]</scope>
    <source>
        <strain evidence="13 14">ICMP 13104</strain>
    </source>
</reference>
<dbReference type="GO" id="GO:0000287">
    <property type="term" value="F:magnesium ion binding"/>
    <property type="evidence" value="ECO:0007669"/>
    <property type="project" value="UniProtKB-UniRule"/>
</dbReference>
<dbReference type="Proteomes" id="UP000053048">
    <property type="component" value="Unassembled WGS sequence"/>
</dbReference>
<comment type="catalytic activity">
    <reaction evidence="1 11">
        <text>1-(5-phospho-beta-D-ribosyl)-5'-AMP + H2O = 1-(5-phospho-beta-D-ribosyl)-5-[(5-phospho-beta-D-ribosylamino)methylideneamino]imidazole-4-carboxamide</text>
        <dbReference type="Rhea" id="RHEA:20049"/>
        <dbReference type="ChEBI" id="CHEBI:15377"/>
        <dbReference type="ChEBI" id="CHEBI:58435"/>
        <dbReference type="ChEBI" id="CHEBI:59457"/>
        <dbReference type="EC" id="3.5.4.19"/>
    </reaction>
</comment>
<comment type="function">
    <text evidence="11">Catalyzes the hydrolysis of the adenine ring of phosphoribosyl-AMP.</text>
</comment>
<keyword evidence="9 11" id="KW-0378">Hydrolase</keyword>
<dbReference type="NCBIfam" id="NF000768">
    <property type="entry name" value="PRK00051.1"/>
    <property type="match status" value="1"/>
</dbReference>
<keyword evidence="11" id="KW-0460">Magnesium</keyword>
<evidence type="ECO:0000256" key="4">
    <source>
        <dbReference type="ARBA" id="ARBA00005204"/>
    </source>
</evidence>
<comment type="similarity">
    <text evidence="6">In the N-terminal section; belongs to the PRA-CH family.</text>
</comment>
<dbReference type="EC" id="3.5.4.19" evidence="11"/>
<dbReference type="FunFam" id="3.10.20.810:FF:000001">
    <property type="entry name" value="Histidine biosynthesis bifunctional protein HisIE"/>
    <property type="match status" value="1"/>
</dbReference>
<keyword evidence="7 11" id="KW-0963">Cytoplasm</keyword>
<dbReference type="Gene3D" id="3.10.20.810">
    <property type="entry name" value="Phosphoribosyl-AMP cyclohydrolase"/>
    <property type="match status" value="1"/>
</dbReference>
<dbReference type="InterPro" id="IPR026660">
    <property type="entry name" value="PRA-CH"/>
</dbReference>
<dbReference type="EMBL" id="LKEJ01000001">
    <property type="protein sequence ID" value="KTB72703.1"/>
    <property type="molecule type" value="Genomic_DNA"/>
</dbReference>
<comment type="similarity">
    <text evidence="5">In the C-terminal section; belongs to the PRA-PH family.</text>
</comment>
<feature type="binding site" evidence="11">
    <location>
        <position position="79"/>
    </location>
    <ligand>
        <name>Mg(2+)</name>
        <dbReference type="ChEBI" id="CHEBI:18420"/>
    </ligand>
</feature>
<dbReference type="GO" id="GO:0005737">
    <property type="term" value="C:cytoplasm"/>
    <property type="evidence" value="ECO:0007669"/>
    <property type="project" value="UniProtKB-SubCell"/>
</dbReference>
<dbReference type="HAMAP" id="MF_01021">
    <property type="entry name" value="HisI"/>
    <property type="match status" value="1"/>
</dbReference>
<organism evidence="13 14">
    <name type="scientific">Pseudomonas viridiflava ICMP 13104</name>
    <dbReference type="NCBI Taxonomy" id="1198305"/>
    <lineage>
        <taxon>Bacteria</taxon>
        <taxon>Pseudomonadati</taxon>
        <taxon>Pseudomonadota</taxon>
        <taxon>Gammaproteobacteria</taxon>
        <taxon>Pseudomonadales</taxon>
        <taxon>Pseudomonadaceae</taxon>
        <taxon>Pseudomonas</taxon>
    </lineage>
</organism>
<comment type="cofactor">
    <cofactor evidence="11">
        <name>Mg(2+)</name>
        <dbReference type="ChEBI" id="CHEBI:18420"/>
    </cofactor>
    <text evidence="11">Binds 1 Mg(2+) ion per subunit.</text>
</comment>
<dbReference type="GO" id="GO:0008270">
    <property type="term" value="F:zinc ion binding"/>
    <property type="evidence" value="ECO:0007669"/>
    <property type="project" value="UniProtKB-UniRule"/>
</dbReference>
<evidence type="ECO:0000256" key="5">
    <source>
        <dbReference type="ARBA" id="ARBA00007731"/>
    </source>
</evidence>
<evidence type="ECO:0000256" key="11">
    <source>
        <dbReference type="HAMAP-Rule" id="MF_01021"/>
    </source>
</evidence>
<feature type="domain" description="Phosphoribosyl-AMP cyclohydrolase" evidence="12">
    <location>
        <begin position="30"/>
        <end position="102"/>
    </location>
</feature>
<dbReference type="SUPFAM" id="SSF141734">
    <property type="entry name" value="HisI-like"/>
    <property type="match status" value="2"/>
</dbReference>
<dbReference type="UniPathway" id="UPA00031">
    <property type="reaction ID" value="UER00008"/>
</dbReference>
<evidence type="ECO:0000259" key="12">
    <source>
        <dbReference type="Pfam" id="PF01502"/>
    </source>
</evidence>
<comment type="catalytic activity">
    <reaction evidence="2">
        <text>1-(5-phospho-beta-D-ribosyl)-ATP + H2O = 1-(5-phospho-beta-D-ribosyl)-5'-AMP + diphosphate + H(+)</text>
        <dbReference type="Rhea" id="RHEA:22828"/>
        <dbReference type="ChEBI" id="CHEBI:15377"/>
        <dbReference type="ChEBI" id="CHEBI:15378"/>
        <dbReference type="ChEBI" id="CHEBI:33019"/>
        <dbReference type="ChEBI" id="CHEBI:59457"/>
        <dbReference type="ChEBI" id="CHEBI:73183"/>
        <dbReference type="EC" id="3.6.1.31"/>
    </reaction>
</comment>
<comment type="pathway">
    <text evidence="3 11">Amino-acid biosynthesis; L-histidine biosynthesis; L-histidine from 5-phospho-alpha-D-ribose 1-diphosphate: step 3/9.</text>
</comment>
<evidence type="ECO:0000256" key="2">
    <source>
        <dbReference type="ARBA" id="ARBA00001460"/>
    </source>
</evidence>